<proteinExistence type="inferred from homology"/>
<dbReference type="Pfam" id="PF00743">
    <property type="entry name" value="FMO-like"/>
    <property type="match status" value="1"/>
</dbReference>
<keyword evidence="6" id="KW-0560">Oxidoreductase</keyword>
<comment type="similarity">
    <text evidence="2">Belongs to the FAD-binding monooxygenase family.</text>
</comment>
<comment type="cofactor">
    <cofactor evidence="1">
        <name>FAD</name>
        <dbReference type="ChEBI" id="CHEBI:57692"/>
    </cofactor>
</comment>
<evidence type="ECO:0000256" key="2">
    <source>
        <dbReference type="ARBA" id="ARBA00010139"/>
    </source>
</evidence>
<dbReference type="InterPro" id="IPR020946">
    <property type="entry name" value="Flavin_mOase-like"/>
</dbReference>
<keyword evidence="8" id="KW-1185">Reference proteome</keyword>
<evidence type="ECO:0000256" key="1">
    <source>
        <dbReference type="ARBA" id="ARBA00001974"/>
    </source>
</evidence>
<keyword evidence="3" id="KW-0285">Flavoprotein</keyword>
<dbReference type="AlphaFoldDB" id="A0AAE0IN28"/>
<dbReference type="SUPFAM" id="SSF51905">
    <property type="entry name" value="FAD/NAD(P)-binding domain"/>
    <property type="match status" value="3"/>
</dbReference>
<dbReference type="Gene3D" id="3.50.50.60">
    <property type="entry name" value="FAD/NAD(P)-binding domain"/>
    <property type="match status" value="3"/>
</dbReference>
<evidence type="ECO:0000256" key="4">
    <source>
        <dbReference type="ARBA" id="ARBA00022827"/>
    </source>
</evidence>
<reference evidence="7" key="1">
    <citation type="journal article" date="2023" name="Mol. Phylogenet. Evol.">
        <title>Genome-scale phylogeny and comparative genomics of the fungal order Sordariales.</title>
        <authorList>
            <person name="Hensen N."/>
            <person name="Bonometti L."/>
            <person name="Westerberg I."/>
            <person name="Brannstrom I.O."/>
            <person name="Guillou S."/>
            <person name="Cros-Aarteil S."/>
            <person name="Calhoun S."/>
            <person name="Haridas S."/>
            <person name="Kuo A."/>
            <person name="Mondo S."/>
            <person name="Pangilinan J."/>
            <person name="Riley R."/>
            <person name="LaButti K."/>
            <person name="Andreopoulos B."/>
            <person name="Lipzen A."/>
            <person name="Chen C."/>
            <person name="Yan M."/>
            <person name="Daum C."/>
            <person name="Ng V."/>
            <person name="Clum A."/>
            <person name="Steindorff A."/>
            <person name="Ohm R.A."/>
            <person name="Martin F."/>
            <person name="Silar P."/>
            <person name="Natvig D.O."/>
            <person name="Lalanne C."/>
            <person name="Gautier V."/>
            <person name="Ament-Velasquez S.L."/>
            <person name="Kruys A."/>
            <person name="Hutchinson M.I."/>
            <person name="Powell A.J."/>
            <person name="Barry K."/>
            <person name="Miller A.N."/>
            <person name="Grigoriev I.V."/>
            <person name="Debuchy R."/>
            <person name="Gladieux P."/>
            <person name="Hiltunen Thoren M."/>
            <person name="Johannesson H."/>
        </authorList>
    </citation>
    <scope>NUCLEOTIDE SEQUENCE</scope>
    <source>
        <strain evidence="7">SMH4131-1</strain>
    </source>
</reference>
<gene>
    <name evidence="7" type="ORF">B0T19DRAFT_441978</name>
</gene>
<dbReference type="GO" id="GO:0050661">
    <property type="term" value="F:NADP binding"/>
    <property type="evidence" value="ECO:0007669"/>
    <property type="project" value="InterPro"/>
</dbReference>
<dbReference type="PANTHER" id="PTHR43098:SF2">
    <property type="entry name" value="FAD-BINDING MONOOXYGENASE AUSB-RELATED"/>
    <property type="match status" value="1"/>
</dbReference>
<dbReference type="PANTHER" id="PTHR43098">
    <property type="entry name" value="L-ORNITHINE N(5)-MONOOXYGENASE-RELATED"/>
    <property type="match status" value="1"/>
</dbReference>
<evidence type="ECO:0000256" key="5">
    <source>
        <dbReference type="ARBA" id="ARBA00022857"/>
    </source>
</evidence>
<dbReference type="GO" id="GO:0004499">
    <property type="term" value="F:N,N-dimethylaniline monooxygenase activity"/>
    <property type="evidence" value="ECO:0007669"/>
    <property type="project" value="InterPro"/>
</dbReference>
<accession>A0AAE0IN28</accession>
<reference evidence="7" key="2">
    <citation type="submission" date="2023-06" db="EMBL/GenBank/DDBJ databases">
        <authorList>
            <consortium name="Lawrence Berkeley National Laboratory"/>
            <person name="Haridas S."/>
            <person name="Hensen N."/>
            <person name="Bonometti L."/>
            <person name="Westerberg I."/>
            <person name="Brannstrom I.O."/>
            <person name="Guillou S."/>
            <person name="Cros-Aarteil S."/>
            <person name="Calhoun S."/>
            <person name="Kuo A."/>
            <person name="Mondo S."/>
            <person name="Pangilinan J."/>
            <person name="Riley R."/>
            <person name="Labutti K."/>
            <person name="Andreopoulos B."/>
            <person name="Lipzen A."/>
            <person name="Chen C."/>
            <person name="Yanf M."/>
            <person name="Daum C."/>
            <person name="Ng V."/>
            <person name="Clum A."/>
            <person name="Steindorff A."/>
            <person name="Ohm R."/>
            <person name="Martin F."/>
            <person name="Silar P."/>
            <person name="Natvig D."/>
            <person name="Lalanne C."/>
            <person name="Gautier V."/>
            <person name="Ament-Velasquez S.L."/>
            <person name="Kruys A."/>
            <person name="Hutchinson M.I."/>
            <person name="Powell A.J."/>
            <person name="Barry K."/>
            <person name="Miller A.N."/>
            <person name="Grigoriev I.V."/>
            <person name="Debuchy R."/>
            <person name="Gladieux P."/>
            <person name="Thoren M.H."/>
            <person name="Johannesson H."/>
        </authorList>
    </citation>
    <scope>NUCLEOTIDE SEQUENCE</scope>
    <source>
        <strain evidence="7">SMH4131-1</strain>
    </source>
</reference>
<keyword evidence="5" id="KW-0521">NADP</keyword>
<evidence type="ECO:0000313" key="8">
    <source>
        <dbReference type="Proteomes" id="UP001286456"/>
    </source>
</evidence>
<protein>
    <submittedName>
        <fullName evidence="7">Uncharacterized protein</fullName>
    </submittedName>
</protein>
<dbReference type="Proteomes" id="UP001286456">
    <property type="component" value="Unassembled WGS sequence"/>
</dbReference>
<dbReference type="EMBL" id="JAUEPO010000003">
    <property type="protein sequence ID" value="KAK3328057.1"/>
    <property type="molecule type" value="Genomic_DNA"/>
</dbReference>
<dbReference type="InterPro" id="IPR050775">
    <property type="entry name" value="FAD-binding_Monooxygenases"/>
</dbReference>
<evidence type="ECO:0000256" key="3">
    <source>
        <dbReference type="ARBA" id="ARBA00022630"/>
    </source>
</evidence>
<keyword evidence="4" id="KW-0274">FAD</keyword>
<evidence type="ECO:0000313" key="7">
    <source>
        <dbReference type="EMBL" id="KAK3328057.1"/>
    </source>
</evidence>
<name>A0AAE0IN28_9PEZI</name>
<organism evidence="7 8">
    <name type="scientific">Cercophora scortea</name>
    <dbReference type="NCBI Taxonomy" id="314031"/>
    <lineage>
        <taxon>Eukaryota</taxon>
        <taxon>Fungi</taxon>
        <taxon>Dikarya</taxon>
        <taxon>Ascomycota</taxon>
        <taxon>Pezizomycotina</taxon>
        <taxon>Sordariomycetes</taxon>
        <taxon>Sordariomycetidae</taxon>
        <taxon>Sordariales</taxon>
        <taxon>Lasiosphaeriaceae</taxon>
        <taxon>Cercophora</taxon>
    </lineage>
</organism>
<comment type="caution">
    <text evidence="7">The sequence shown here is derived from an EMBL/GenBank/DDBJ whole genome shotgun (WGS) entry which is preliminary data.</text>
</comment>
<evidence type="ECO:0000256" key="6">
    <source>
        <dbReference type="ARBA" id="ARBA00023002"/>
    </source>
</evidence>
<dbReference type="GO" id="GO:0050660">
    <property type="term" value="F:flavin adenine dinucleotide binding"/>
    <property type="evidence" value="ECO:0007669"/>
    <property type="project" value="InterPro"/>
</dbReference>
<dbReference type="InterPro" id="IPR036188">
    <property type="entry name" value="FAD/NAD-bd_sf"/>
</dbReference>
<sequence length="665" mass="72641">MAAITPNDAVPEEAANAQPNLDALTMFTTVQQRYTEEAAKRLRPDGLAQFLDIETASSDRIRAMGRDIWADHAALNAKPPAMTNGGRYKFLILGAGYGGLLYAARLIDAGLASKADDLRIVDIAGGFGGTWYWNRYPGLHCDVESYTYMPLLEETGYMPKSKYAPGPELREHADRIATQWGLHDKALFRSTVKTAKWDDEAQVWNVEIREDRGPNEPAWELQIQAQYFTVASGIITNPHMPKIPGIESFSGPMFHTSRWDYGVSGGSPEDLTLTGLRGKRVGIIGTGATAIQIIPQLAKWAKEVYVFQRTPSAVSWRGQKPTDPEEWKTKIANKKGWQRARMANINRAVNGSLREGEECVGPDGWTEIPSYDALIGSPRMARVEPTPEKIGEHIGQLLQSDLPHTERIRARVDAIVQDADTAAKLKAWYATWCKRPTFSDEYLQAFNLPHVHLIDTDGKGVEAATASGLVVGGREYPLDILVLGTGYRAIGTGDGSPAVRTGVDIIGRHGVSMDGKWQNHGAATLHGVLTNGFPNFFTNGPYQHGSAANYVYMLEPSVEHIVQIIAMAEARVGEGSRAVVEVTSAAEEAWCYEVMKGAGAYAGFAGCTPGYITSEGQKTTDPVEMMRKARLVPWSGGMESFVEVLEQYRAEGSLAGIDVTAVPLV</sequence>